<comment type="caution">
    <text evidence="1">The sequence shown here is derived from an EMBL/GenBank/DDBJ whole genome shotgun (WGS) entry which is preliminary data.</text>
</comment>
<dbReference type="AlphaFoldDB" id="A0A846HJJ2"/>
<dbReference type="RefSeq" id="WP_039754294.1">
    <property type="nucleotide sequence ID" value="NZ_JTCM02000149.1"/>
</dbReference>
<accession>A0A846HJJ2</accession>
<keyword evidence="2" id="KW-1185">Reference proteome</keyword>
<sequence>MSKPIGYFTGTMPGDGSLLDDMQQAWGSTFEVLNNSERLWLLSSVTGMMTADTTEDYNPHEVSDLTSATERFDELSFYEQVALAEALIHQIKYHRYNR</sequence>
<evidence type="ECO:0000313" key="1">
    <source>
        <dbReference type="EMBL" id="NEU77038.1"/>
    </source>
</evidence>
<name>A0A846HJJ2_9CYAN</name>
<reference evidence="1 2" key="1">
    <citation type="journal article" date="2015" name="Genome Announc.">
        <title>Draft Genome Sequence of Cyanobacterium Hassallia byssoidea Strain VB512170, Isolated from Monuments in India.</title>
        <authorList>
            <person name="Singh D."/>
            <person name="Chandrababunaidu M.M."/>
            <person name="Panda A."/>
            <person name="Sen D."/>
            <person name="Bhattacharyya S."/>
            <person name="Adhikary S.P."/>
            <person name="Tripathy S."/>
        </authorList>
    </citation>
    <scope>NUCLEOTIDE SEQUENCE [LARGE SCALE GENOMIC DNA]</scope>
    <source>
        <strain evidence="1 2">VB512170</strain>
    </source>
</reference>
<gene>
    <name evidence="1" type="ORF">PI95_032210</name>
</gene>
<organism evidence="1 2">
    <name type="scientific">Hassallia byssoidea VB512170</name>
    <dbReference type="NCBI Taxonomy" id="1304833"/>
    <lineage>
        <taxon>Bacteria</taxon>
        <taxon>Bacillati</taxon>
        <taxon>Cyanobacteriota</taxon>
        <taxon>Cyanophyceae</taxon>
        <taxon>Nostocales</taxon>
        <taxon>Tolypothrichaceae</taxon>
        <taxon>Hassallia</taxon>
    </lineage>
</organism>
<dbReference type="EMBL" id="JTCM02000149">
    <property type="protein sequence ID" value="NEU77038.1"/>
    <property type="molecule type" value="Genomic_DNA"/>
</dbReference>
<proteinExistence type="predicted"/>
<dbReference type="Proteomes" id="UP000031549">
    <property type="component" value="Unassembled WGS sequence"/>
</dbReference>
<evidence type="ECO:0000313" key="2">
    <source>
        <dbReference type="Proteomes" id="UP000031549"/>
    </source>
</evidence>
<protein>
    <submittedName>
        <fullName evidence="1">Uncharacterized protein</fullName>
    </submittedName>
</protein>